<evidence type="ECO:0000256" key="2">
    <source>
        <dbReference type="SAM" id="MobiDB-lite"/>
    </source>
</evidence>
<dbReference type="Proteomes" id="UP000467840">
    <property type="component" value="Chromosome 16"/>
</dbReference>
<feature type="region of interest" description="Disordered" evidence="2">
    <location>
        <begin position="296"/>
        <end position="333"/>
    </location>
</feature>
<evidence type="ECO:0000259" key="3">
    <source>
        <dbReference type="Pfam" id="PF03732"/>
    </source>
</evidence>
<dbReference type="AlphaFoldDB" id="A0A6A6LT62"/>
<comment type="caution">
    <text evidence="4">The sequence shown here is derived from an EMBL/GenBank/DDBJ whole genome shotgun (WGS) entry which is preliminary data.</text>
</comment>
<dbReference type="EMBL" id="JAAGAX010000009">
    <property type="protein sequence ID" value="KAF2304642.1"/>
    <property type="molecule type" value="Genomic_DNA"/>
</dbReference>
<feature type="domain" description="Retrotransposon gag" evidence="3">
    <location>
        <begin position="171"/>
        <end position="264"/>
    </location>
</feature>
<feature type="compositionally biased region" description="Basic and acidic residues" evidence="2">
    <location>
        <begin position="30"/>
        <end position="43"/>
    </location>
</feature>
<evidence type="ECO:0000313" key="5">
    <source>
        <dbReference type="Proteomes" id="UP000467840"/>
    </source>
</evidence>
<dbReference type="Pfam" id="PF03732">
    <property type="entry name" value="Retrotrans_gag"/>
    <property type="match status" value="1"/>
</dbReference>
<reference evidence="4 5" key="1">
    <citation type="journal article" date="2020" name="Mol. Plant">
        <title>The Chromosome-Based Rubber Tree Genome Provides New Insights into Spurge Genome Evolution and Rubber Biosynthesis.</title>
        <authorList>
            <person name="Liu J."/>
            <person name="Shi C."/>
            <person name="Shi C.C."/>
            <person name="Li W."/>
            <person name="Zhang Q.J."/>
            <person name="Zhang Y."/>
            <person name="Li K."/>
            <person name="Lu H.F."/>
            <person name="Shi C."/>
            <person name="Zhu S.T."/>
            <person name="Xiao Z.Y."/>
            <person name="Nan H."/>
            <person name="Yue Y."/>
            <person name="Zhu X.G."/>
            <person name="Wu Y."/>
            <person name="Hong X.N."/>
            <person name="Fan G.Y."/>
            <person name="Tong Y."/>
            <person name="Zhang D."/>
            <person name="Mao C.L."/>
            <person name="Liu Y.L."/>
            <person name="Hao S.J."/>
            <person name="Liu W.Q."/>
            <person name="Lv M.Q."/>
            <person name="Zhang H.B."/>
            <person name="Liu Y."/>
            <person name="Hu-Tang G.R."/>
            <person name="Wang J.P."/>
            <person name="Wang J.H."/>
            <person name="Sun Y.H."/>
            <person name="Ni S.B."/>
            <person name="Chen W.B."/>
            <person name="Zhang X.C."/>
            <person name="Jiao Y.N."/>
            <person name="Eichler E.E."/>
            <person name="Li G.H."/>
            <person name="Liu X."/>
            <person name="Gao L.Z."/>
        </authorList>
    </citation>
    <scope>NUCLEOTIDE SEQUENCE [LARGE SCALE GENOMIC DNA]</scope>
    <source>
        <strain evidence="5">cv. GT1</strain>
        <tissue evidence="4">Leaf</tissue>
    </source>
</reference>
<feature type="compositionally biased region" description="Basic and acidic residues" evidence="2">
    <location>
        <begin position="296"/>
        <end position="327"/>
    </location>
</feature>
<evidence type="ECO:0000313" key="4">
    <source>
        <dbReference type="EMBL" id="KAF2304642.1"/>
    </source>
</evidence>
<proteinExistence type="predicted"/>
<dbReference type="InterPro" id="IPR005162">
    <property type="entry name" value="Retrotrans_gag_dom"/>
</dbReference>
<gene>
    <name evidence="4" type="ORF">GH714_037242</name>
</gene>
<feature type="region of interest" description="Disordered" evidence="2">
    <location>
        <begin position="1"/>
        <end position="43"/>
    </location>
</feature>
<feature type="coiled-coil region" evidence="1">
    <location>
        <begin position="102"/>
        <end position="136"/>
    </location>
</feature>
<accession>A0A6A6LT62</accession>
<feature type="region of interest" description="Disordered" evidence="2">
    <location>
        <begin position="143"/>
        <end position="163"/>
    </location>
</feature>
<name>A0A6A6LT62_HEVBR</name>
<sequence>MADQGNQEQAAGPSVVEEQTGHGRRKGQTRPRDPSRARDELGDMEARLDKIKNHLMTGDDKFEDLDKRLVELGEGLDDTRTELQAAINVTLERLTSENEALKISHAEELSAIQEENRLLKEEVEKIKDEFVLLKRLVAQGGGTNPTLTPSSARVDVPKPGVQEDSRKVNNAPLFLAESAMVWWHQRMLDMEKGTCCIKTWKKFKRELKKQFYPENAADEARAKLRRLTQRSTIREYVKEFSEVLLEIPEYLDQELLFFFKDGLQAWVRLEIERRGAPNLVTTITIAESLVEYKRNDKAKNKDGKSKSGGEKSGSKEGSKDGPKEGNGGKKPWN</sequence>
<evidence type="ECO:0000256" key="1">
    <source>
        <dbReference type="SAM" id="Coils"/>
    </source>
</evidence>
<protein>
    <recommendedName>
        <fullName evidence="3">Retrotransposon gag domain-containing protein</fullName>
    </recommendedName>
</protein>
<keyword evidence="5" id="KW-1185">Reference proteome</keyword>
<keyword evidence="1" id="KW-0175">Coiled coil</keyword>
<organism evidence="4 5">
    <name type="scientific">Hevea brasiliensis</name>
    <name type="common">Para rubber tree</name>
    <name type="synonym">Siphonia brasiliensis</name>
    <dbReference type="NCBI Taxonomy" id="3981"/>
    <lineage>
        <taxon>Eukaryota</taxon>
        <taxon>Viridiplantae</taxon>
        <taxon>Streptophyta</taxon>
        <taxon>Embryophyta</taxon>
        <taxon>Tracheophyta</taxon>
        <taxon>Spermatophyta</taxon>
        <taxon>Magnoliopsida</taxon>
        <taxon>eudicotyledons</taxon>
        <taxon>Gunneridae</taxon>
        <taxon>Pentapetalae</taxon>
        <taxon>rosids</taxon>
        <taxon>fabids</taxon>
        <taxon>Malpighiales</taxon>
        <taxon>Euphorbiaceae</taxon>
        <taxon>Crotonoideae</taxon>
        <taxon>Micrandreae</taxon>
        <taxon>Hevea</taxon>
    </lineage>
</organism>